<sequence length="189" mass="22137">MHYLLEKLQKDHRNLERILDLLTSQLAQFLAGRESDFDLKIELLEYMEAYADQGHHPLENVMFSVAKPLVDEQADLLDRLMQQHQELAQLTRTFRYSLENIYQGGVMPRDELEVQGREFIALQRQHIALEEQEAFPLLDSVLREQDWASIIEQSPNHDDPVFDKPDKIRFQTLFEYLSRVEQGETPAAG</sequence>
<gene>
    <name evidence="2" type="ORF">C0630_12005</name>
</gene>
<evidence type="ECO:0000313" key="3">
    <source>
        <dbReference type="Proteomes" id="UP000235015"/>
    </source>
</evidence>
<dbReference type="GO" id="GO:0005886">
    <property type="term" value="C:plasma membrane"/>
    <property type="evidence" value="ECO:0007669"/>
    <property type="project" value="TreeGrafter"/>
</dbReference>
<evidence type="ECO:0000259" key="1">
    <source>
        <dbReference type="Pfam" id="PF01814"/>
    </source>
</evidence>
<dbReference type="PANTHER" id="PTHR39966:SF1">
    <property type="entry name" value="HEMERYTHRIN-LIKE DOMAIN-CONTAINING PROTEIN"/>
    <property type="match status" value="1"/>
</dbReference>
<protein>
    <recommendedName>
        <fullName evidence="1">Hemerythrin-like domain-containing protein</fullName>
    </recommendedName>
</protein>
<dbReference type="AlphaFoldDB" id="A0A2N6CV89"/>
<dbReference type="EMBL" id="PKUN01000021">
    <property type="protein sequence ID" value="PLX61119.1"/>
    <property type="molecule type" value="Genomic_DNA"/>
</dbReference>
<accession>A0A2N6CV89</accession>
<dbReference type="STRING" id="1111735.GCA_000428045_00706"/>
<name>A0A2N6CV89_9GAMM</name>
<feature type="domain" description="Hemerythrin-like" evidence="1">
    <location>
        <begin position="5"/>
        <end position="138"/>
    </location>
</feature>
<dbReference type="RefSeq" id="WP_273439700.1">
    <property type="nucleotide sequence ID" value="NZ_PKUN01000021.1"/>
</dbReference>
<dbReference type="Proteomes" id="UP000235015">
    <property type="component" value="Unassembled WGS sequence"/>
</dbReference>
<dbReference type="Pfam" id="PF01814">
    <property type="entry name" value="Hemerythrin"/>
    <property type="match status" value="1"/>
</dbReference>
<proteinExistence type="predicted"/>
<dbReference type="Gene3D" id="1.20.120.520">
    <property type="entry name" value="nmb1532 protein domain like"/>
    <property type="match status" value="1"/>
</dbReference>
<dbReference type="PANTHER" id="PTHR39966">
    <property type="entry name" value="BLL2471 PROTEIN-RELATED"/>
    <property type="match status" value="1"/>
</dbReference>
<comment type="caution">
    <text evidence="2">The sequence shown here is derived from an EMBL/GenBank/DDBJ whole genome shotgun (WGS) entry which is preliminary data.</text>
</comment>
<dbReference type="InterPro" id="IPR012312">
    <property type="entry name" value="Hemerythrin-like"/>
</dbReference>
<evidence type="ECO:0000313" key="2">
    <source>
        <dbReference type="EMBL" id="PLX61119.1"/>
    </source>
</evidence>
<organism evidence="2 3">
    <name type="scientific">Sedimenticola selenatireducens</name>
    <dbReference type="NCBI Taxonomy" id="191960"/>
    <lineage>
        <taxon>Bacteria</taxon>
        <taxon>Pseudomonadati</taxon>
        <taxon>Pseudomonadota</taxon>
        <taxon>Gammaproteobacteria</taxon>
        <taxon>Chromatiales</taxon>
        <taxon>Sedimenticolaceae</taxon>
        <taxon>Sedimenticola</taxon>
    </lineage>
</organism>
<reference evidence="2 3" key="1">
    <citation type="submission" date="2017-11" db="EMBL/GenBank/DDBJ databases">
        <title>Genome-resolved metagenomics identifies genetic mobility, metabolic interactions, and unexpected diversity in perchlorate-reducing communities.</title>
        <authorList>
            <person name="Barnum T.P."/>
            <person name="Figueroa I.A."/>
            <person name="Carlstrom C.I."/>
            <person name="Lucas L.N."/>
            <person name="Engelbrektson A.L."/>
            <person name="Coates J.D."/>
        </authorList>
    </citation>
    <scope>NUCLEOTIDE SEQUENCE [LARGE SCALE GENOMIC DNA]</scope>
    <source>
        <strain evidence="2">BM301</strain>
    </source>
</reference>